<dbReference type="SUPFAM" id="SSF51556">
    <property type="entry name" value="Metallo-dependent hydrolases"/>
    <property type="match status" value="1"/>
</dbReference>
<comment type="caution">
    <text evidence="1">The sequence shown here is derived from an EMBL/GenBank/DDBJ whole genome shotgun (WGS) entry which is preliminary data.</text>
</comment>
<proteinExistence type="predicted"/>
<name>A0A7W9JCR6_9ACTN</name>
<keyword evidence="2" id="KW-1185">Reference proteome</keyword>
<evidence type="ECO:0000313" key="1">
    <source>
        <dbReference type="EMBL" id="MBB5839570.1"/>
    </source>
</evidence>
<dbReference type="EMBL" id="JACHMY010000001">
    <property type="protein sequence ID" value="MBB5839570.1"/>
    <property type="molecule type" value="Genomic_DNA"/>
</dbReference>
<reference evidence="1 2" key="1">
    <citation type="submission" date="2020-08" db="EMBL/GenBank/DDBJ databases">
        <title>Sequencing the genomes of 1000 actinobacteria strains.</title>
        <authorList>
            <person name="Klenk H.-P."/>
        </authorList>
    </citation>
    <scope>NUCLEOTIDE SEQUENCE [LARGE SCALE GENOMIC DNA]</scope>
    <source>
        <strain evidence="1 2">DSM 28967</strain>
    </source>
</reference>
<protein>
    <recommendedName>
        <fullName evidence="3">Amidohydrolase-related domain-containing protein</fullName>
    </recommendedName>
</protein>
<dbReference type="RefSeq" id="WP_184801344.1">
    <property type="nucleotide sequence ID" value="NZ_JACHMY010000001.1"/>
</dbReference>
<dbReference type="InterPro" id="IPR032466">
    <property type="entry name" value="Metal_Hydrolase"/>
</dbReference>
<organism evidence="1 2">
    <name type="scientific">Kribbella italica</name>
    <dbReference type="NCBI Taxonomy" id="1540520"/>
    <lineage>
        <taxon>Bacteria</taxon>
        <taxon>Bacillati</taxon>
        <taxon>Actinomycetota</taxon>
        <taxon>Actinomycetes</taxon>
        <taxon>Propionibacteriales</taxon>
        <taxon>Kribbellaceae</taxon>
        <taxon>Kribbella</taxon>
    </lineage>
</organism>
<dbReference type="Proteomes" id="UP000549971">
    <property type="component" value="Unassembled WGS sequence"/>
</dbReference>
<dbReference type="Gene3D" id="3.20.20.140">
    <property type="entry name" value="Metal-dependent hydrolases"/>
    <property type="match status" value="1"/>
</dbReference>
<evidence type="ECO:0000313" key="2">
    <source>
        <dbReference type="Proteomes" id="UP000549971"/>
    </source>
</evidence>
<evidence type="ECO:0008006" key="3">
    <source>
        <dbReference type="Google" id="ProtNLM"/>
    </source>
</evidence>
<gene>
    <name evidence="1" type="ORF">HDA39_006304</name>
</gene>
<dbReference type="AlphaFoldDB" id="A0A7W9JCR6"/>
<sequence>MPDDVTSGWFDAHIVTGAHPAALLQPTDRDAIATHLATYELSGALVSAMASWLHDPLTGNAEASAVADDLADQGVLACWTAVPPVHGEPHTLGGLVGQAADGEGVGAFRLHPRSHGYSPVSAAMDEFYSALAVTGLPLCVDAAELDWSQLAVIATRFPTLRIVVSQVGYRELRNLSAALRDHDNLSVDLVNFAAHQAVEWLAANGLADRLLFATGLGLRDPAESIVRLAWSGVDDATVRRIGSGNAAGLFAGRLPAAVGGQR</sequence>
<accession>A0A7W9JCR6</accession>